<keyword evidence="5 7" id="KW-1133">Transmembrane helix</keyword>
<dbReference type="PANTHER" id="PTHR32243:SF18">
    <property type="entry name" value="INNER MEMBRANE ABC TRANSPORTER PERMEASE PROTEIN YCJP"/>
    <property type="match status" value="1"/>
</dbReference>
<dbReference type="Proteomes" id="UP000007374">
    <property type="component" value="Unassembled WGS sequence"/>
</dbReference>
<feature type="transmembrane region" description="Helical" evidence="7">
    <location>
        <begin position="108"/>
        <end position="129"/>
    </location>
</feature>
<evidence type="ECO:0000256" key="7">
    <source>
        <dbReference type="RuleBase" id="RU363032"/>
    </source>
</evidence>
<dbReference type="Gene3D" id="1.10.3720.10">
    <property type="entry name" value="MetI-like"/>
    <property type="match status" value="1"/>
</dbReference>
<keyword evidence="10" id="KW-1185">Reference proteome</keyword>
<dbReference type="InterPro" id="IPR035906">
    <property type="entry name" value="MetI-like_sf"/>
</dbReference>
<proteinExistence type="inferred from homology"/>
<keyword evidence="6 7" id="KW-0472">Membrane</keyword>
<dbReference type="GO" id="GO:0055085">
    <property type="term" value="P:transmembrane transport"/>
    <property type="evidence" value="ECO:0007669"/>
    <property type="project" value="InterPro"/>
</dbReference>
<comment type="similarity">
    <text evidence="7">Belongs to the binding-protein-dependent transport system permease family.</text>
</comment>
<protein>
    <submittedName>
        <fullName evidence="9">Binding-protein-dependent transport system inner membrane protein</fullName>
    </submittedName>
</protein>
<dbReference type="STRING" id="721133.SAMN05216176_106253"/>
<feature type="domain" description="ABC transmembrane type-1" evidence="8">
    <location>
        <begin position="70"/>
        <end position="261"/>
    </location>
</feature>
<evidence type="ECO:0000256" key="6">
    <source>
        <dbReference type="ARBA" id="ARBA00023136"/>
    </source>
</evidence>
<comment type="subcellular location">
    <subcellularLocation>
        <location evidence="1 7">Cell membrane</location>
        <topology evidence="1 7">Multi-pass membrane protein</topology>
    </subcellularLocation>
</comment>
<feature type="transmembrane region" description="Helical" evidence="7">
    <location>
        <begin position="186"/>
        <end position="207"/>
    </location>
</feature>
<dbReference type="RefSeq" id="WP_009756608.1">
    <property type="nucleotide sequence ID" value="NZ_AMSI01000006.1"/>
</dbReference>
<evidence type="ECO:0000313" key="9">
    <source>
        <dbReference type="EMBL" id="EKF42605.1"/>
    </source>
</evidence>
<feature type="transmembrane region" description="Helical" evidence="7">
    <location>
        <begin position="135"/>
        <end position="157"/>
    </location>
</feature>
<feature type="transmembrane region" description="Helical" evidence="7">
    <location>
        <begin position="73"/>
        <end position="96"/>
    </location>
</feature>
<dbReference type="GO" id="GO:0005886">
    <property type="term" value="C:plasma membrane"/>
    <property type="evidence" value="ECO:0007669"/>
    <property type="project" value="UniProtKB-SubCell"/>
</dbReference>
<dbReference type="EMBL" id="AMSI01000006">
    <property type="protein sequence ID" value="EKF42605.1"/>
    <property type="molecule type" value="Genomic_DNA"/>
</dbReference>
<dbReference type="SUPFAM" id="SSF161098">
    <property type="entry name" value="MetI-like"/>
    <property type="match status" value="1"/>
</dbReference>
<keyword evidence="2 7" id="KW-0813">Transport</keyword>
<dbReference type="CDD" id="cd06261">
    <property type="entry name" value="TM_PBP2"/>
    <property type="match status" value="1"/>
</dbReference>
<dbReference type="PANTHER" id="PTHR32243">
    <property type="entry name" value="MALTOSE TRANSPORT SYSTEM PERMEASE-RELATED"/>
    <property type="match status" value="1"/>
</dbReference>
<feature type="transmembrane region" description="Helical" evidence="7">
    <location>
        <begin position="6"/>
        <end position="28"/>
    </location>
</feature>
<comment type="caution">
    <text evidence="9">The sequence shown here is derived from an EMBL/GenBank/DDBJ whole genome shotgun (WGS) entry which is preliminary data.</text>
</comment>
<feature type="transmembrane region" description="Helical" evidence="7">
    <location>
        <begin position="240"/>
        <end position="260"/>
    </location>
</feature>
<dbReference type="AlphaFoldDB" id="K2NTL4"/>
<dbReference type="PROSITE" id="PS50928">
    <property type="entry name" value="ABC_TM1"/>
    <property type="match status" value="1"/>
</dbReference>
<accession>K2NTL4</accession>
<evidence type="ECO:0000259" key="8">
    <source>
        <dbReference type="PROSITE" id="PS50928"/>
    </source>
</evidence>
<evidence type="ECO:0000313" key="10">
    <source>
        <dbReference type="Proteomes" id="UP000007374"/>
    </source>
</evidence>
<keyword evidence="3" id="KW-1003">Cell membrane</keyword>
<evidence type="ECO:0000256" key="3">
    <source>
        <dbReference type="ARBA" id="ARBA00022475"/>
    </source>
</evidence>
<keyword evidence="4 7" id="KW-0812">Transmembrane</keyword>
<organism evidence="9 10">
    <name type="scientific">Nitratireductor indicus C115</name>
    <dbReference type="NCBI Taxonomy" id="1231190"/>
    <lineage>
        <taxon>Bacteria</taxon>
        <taxon>Pseudomonadati</taxon>
        <taxon>Pseudomonadota</taxon>
        <taxon>Alphaproteobacteria</taxon>
        <taxon>Hyphomicrobiales</taxon>
        <taxon>Phyllobacteriaceae</taxon>
        <taxon>Nitratireductor</taxon>
    </lineage>
</organism>
<evidence type="ECO:0000256" key="4">
    <source>
        <dbReference type="ARBA" id="ARBA00022692"/>
    </source>
</evidence>
<gene>
    <name evidence="9" type="ORF">NA8A_11098</name>
</gene>
<evidence type="ECO:0000256" key="2">
    <source>
        <dbReference type="ARBA" id="ARBA00022448"/>
    </source>
</evidence>
<reference evidence="9 10" key="1">
    <citation type="journal article" date="2012" name="J. Bacteriol.">
        <title>Genome Sequence of Nitratireductor indicus Type Strain C115.</title>
        <authorList>
            <person name="Lai Q."/>
            <person name="Li G."/>
            <person name="Yu Z."/>
            <person name="Shao Z."/>
        </authorList>
    </citation>
    <scope>NUCLEOTIDE SEQUENCE [LARGE SCALE GENOMIC DNA]</scope>
    <source>
        <strain evidence="9 10">C115</strain>
    </source>
</reference>
<dbReference type="InterPro" id="IPR000515">
    <property type="entry name" value="MetI-like"/>
</dbReference>
<dbReference type="InterPro" id="IPR050901">
    <property type="entry name" value="BP-dep_ABC_trans_perm"/>
</dbReference>
<evidence type="ECO:0000256" key="5">
    <source>
        <dbReference type="ARBA" id="ARBA00022989"/>
    </source>
</evidence>
<dbReference type="eggNOG" id="COG0395">
    <property type="taxonomic scope" value="Bacteria"/>
</dbReference>
<evidence type="ECO:0000256" key="1">
    <source>
        <dbReference type="ARBA" id="ARBA00004651"/>
    </source>
</evidence>
<name>K2NTL4_9HYPH</name>
<dbReference type="OrthoDB" id="9815445at2"/>
<sequence>MTRSEFISHAALVIIFVLAGLAIFPFYWMFVTATTSDANMFAASPQLVPSLSQLGIFAQIFEEGAVKTWLANSFIIAAGTTVLTLALAIPLGYAFARFPFWGKAGVGIGLLVTQMLPEAVLVVPLFSIFSPLGLLNSYAGLILANTAFTLPVITWILKNAFDTVPVEIEEAAVLDGCTGINALVRVVLPVIMPSVAASAVIAFFHGWNEYVFALTFITNDTLKPASVGLAGFIGEISTPIQSVMAVGVVYTLPAVALYLLMQRFIVSGMAAGSVKG</sequence>
<dbReference type="PATRIC" id="fig|1231190.3.peg.2315"/>
<dbReference type="Pfam" id="PF00528">
    <property type="entry name" value="BPD_transp_1"/>
    <property type="match status" value="1"/>
</dbReference>